<organism evidence="2 3">
    <name type="scientific">Sinimarinibacterium thermocellulolyticum</name>
    <dbReference type="NCBI Taxonomy" id="3170016"/>
    <lineage>
        <taxon>Bacteria</taxon>
        <taxon>Pseudomonadati</taxon>
        <taxon>Pseudomonadota</taxon>
        <taxon>Gammaproteobacteria</taxon>
        <taxon>Nevskiales</taxon>
        <taxon>Nevskiaceae</taxon>
        <taxon>Sinimarinibacterium</taxon>
    </lineage>
</organism>
<proteinExistence type="predicted"/>
<comment type="caution">
    <text evidence="2">The sequence shown here is derived from an EMBL/GenBank/DDBJ whole genome shotgun (WGS) entry which is preliminary data.</text>
</comment>
<keyword evidence="3" id="KW-1185">Reference proteome</keyword>
<dbReference type="Proteomes" id="UP001465331">
    <property type="component" value="Unassembled WGS sequence"/>
</dbReference>
<dbReference type="InterPro" id="IPR050855">
    <property type="entry name" value="NDM-1-like"/>
</dbReference>
<dbReference type="EMBL" id="JBEPIJ010000008">
    <property type="protein sequence ID" value="MES0874037.1"/>
    <property type="molecule type" value="Genomic_DNA"/>
</dbReference>
<dbReference type="SMART" id="SM00849">
    <property type="entry name" value="Lactamase_B"/>
    <property type="match status" value="1"/>
</dbReference>
<accession>A0ABV2A9Z0</accession>
<reference evidence="2 3" key="1">
    <citation type="submission" date="2024-06" db="EMBL/GenBank/DDBJ databases">
        <authorList>
            <person name="Li Z."/>
            <person name="Jiang Y."/>
        </authorList>
    </citation>
    <scope>NUCLEOTIDE SEQUENCE [LARGE SCALE GENOMIC DNA]</scope>
    <source>
        <strain evidence="2 3">HSW-8</strain>
    </source>
</reference>
<evidence type="ECO:0000313" key="2">
    <source>
        <dbReference type="EMBL" id="MES0874037.1"/>
    </source>
</evidence>
<gene>
    <name evidence="2" type="ORF">ABSH63_08480</name>
</gene>
<dbReference type="PANTHER" id="PTHR42951:SF22">
    <property type="entry name" value="METALLO BETA-LACTAMASE SUPERFAMILY LIPOPROTEIN"/>
    <property type="match status" value="1"/>
</dbReference>
<feature type="domain" description="Metallo-beta-lactamase" evidence="1">
    <location>
        <begin position="31"/>
        <end position="236"/>
    </location>
</feature>
<dbReference type="SUPFAM" id="SSF56281">
    <property type="entry name" value="Metallo-hydrolase/oxidoreductase"/>
    <property type="match status" value="1"/>
</dbReference>
<sequence>MNADPQPRLPPVIDYPHGIVCVDTLQERAGLACCYLVRRGEDLAFVEAGTAPGVPRLLALLDARGLARERVRYVIPTHVHLDHAGGAGALLRELPAAKLVAHPRGARHLIDPSKLIVGAQAVYGAAAVARMYGEIVPVPEDRVIVADDGARLPFGDAELQFVDAPGHARHHFCVWDVVSRGFFCGDSFGLSYREFDGPGGPFLFPTTTPVQFEPDAWMQTLDRLLSFAPQRMYLTHYGCVDNVEHLARMLRAGIERYRTIAEALAKQPQRHAKLVAALMADALRELAMLDAPVSEARARKLLAFDMELNAQGLEVWLDRAA</sequence>
<dbReference type="Pfam" id="PF00753">
    <property type="entry name" value="Lactamase_B"/>
    <property type="match status" value="1"/>
</dbReference>
<dbReference type="Gene3D" id="3.60.15.10">
    <property type="entry name" value="Ribonuclease Z/Hydroxyacylglutathione hydrolase-like"/>
    <property type="match status" value="1"/>
</dbReference>
<protein>
    <submittedName>
        <fullName evidence="2">MBL fold metallo-hydrolase</fullName>
    </submittedName>
</protein>
<evidence type="ECO:0000259" key="1">
    <source>
        <dbReference type="SMART" id="SM00849"/>
    </source>
</evidence>
<dbReference type="CDD" id="cd07726">
    <property type="entry name" value="ST1585-like_MBL-fold"/>
    <property type="match status" value="1"/>
</dbReference>
<dbReference type="InterPro" id="IPR037482">
    <property type="entry name" value="ST1585_MBL-fold"/>
</dbReference>
<evidence type="ECO:0000313" key="3">
    <source>
        <dbReference type="Proteomes" id="UP001465331"/>
    </source>
</evidence>
<dbReference type="PANTHER" id="PTHR42951">
    <property type="entry name" value="METALLO-BETA-LACTAMASE DOMAIN-CONTAINING"/>
    <property type="match status" value="1"/>
</dbReference>
<name>A0ABV2A9Z0_9GAMM</name>
<dbReference type="InterPro" id="IPR036866">
    <property type="entry name" value="RibonucZ/Hydroxyglut_hydro"/>
</dbReference>
<dbReference type="RefSeq" id="WP_352888983.1">
    <property type="nucleotide sequence ID" value="NZ_JBEPIJ010000008.1"/>
</dbReference>
<dbReference type="InterPro" id="IPR001279">
    <property type="entry name" value="Metallo-B-lactamas"/>
</dbReference>